<dbReference type="Pfam" id="PF00668">
    <property type="entry name" value="Condensation"/>
    <property type="match status" value="1"/>
</dbReference>
<accession>A0A9Q0AJ36</accession>
<dbReference type="PROSITE" id="PS00455">
    <property type="entry name" value="AMP_BINDING"/>
    <property type="match status" value="1"/>
</dbReference>
<dbReference type="InterPro" id="IPR042099">
    <property type="entry name" value="ANL_N_sf"/>
</dbReference>
<dbReference type="AlphaFoldDB" id="A0A9Q0AJ36"/>
<dbReference type="PANTHER" id="PTHR45527:SF1">
    <property type="entry name" value="FATTY ACID SYNTHASE"/>
    <property type="match status" value="1"/>
</dbReference>
<feature type="domain" description="AMP-dependent synthetase/ligase" evidence="3">
    <location>
        <begin position="354"/>
        <end position="651"/>
    </location>
</feature>
<dbReference type="InterPro" id="IPR001242">
    <property type="entry name" value="Condensation_dom"/>
</dbReference>
<dbReference type="Proteomes" id="UP000829685">
    <property type="component" value="Unassembled WGS sequence"/>
</dbReference>
<evidence type="ECO:0000313" key="5">
    <source>
        <dbReference type="EMBL" id="KAI1852177.1"/>
    </source>
</evidence>
<gene>
    <name evidence="5" type="ORF">JX265_013030</name>
</gene>
<keyword evidence="6" id="KW-1185">Reference proteome</keyword>
<evidence type="ECO:0000259" key="4">
    <source>
        <dbReference type="Pfam" id="PF00668"/>
    </source>
</evidence>
<dbReference type="InterPro" id="IPR020845">
    <property type="entry name" value="AMP-binding_CS"/>
</dbReference>
<dbReference type="GO" id="GO:0043041">
    <property type="term" value="P:amino acid activation for nonribosomal peptide biosynthetic process"/>
    <property type="evidence" value="ECO:0007669"/>
    <property type="project" value="TreeGrafter"/>
</dbReference>
<reference evidence="5" key="1">
    <citation type="submission" date="2021-03" db="EMBL/GenBank/DDBJ databases">
        <title>Revisited historic fungal species revealed as producer of novel bioactive compounds through whole genome sequencing and comparative genomics.</title>
        <authorList>
            <person name="Vignolle G.A."/>
            <person name="Hochenegger N."/>
            <person name="Mach R.L."/>
            <person name="Mach-Aigner A.R."/>
            <person name="Javad Rahimi M."/>
            <person name="Salim K.A."/>
            <person name="Chan C.M."/>
            <person name="Lim L.B.L."/>
            <person name="Cai F."/>
            <person name="Druzhinina I.S."/>
            <person name="U'Ren J.M."/>
            <person name="Derntl C."/>
        </authorList>
    </citation>
    <scope>NUCLEOTIDE SEQUENCE</scope>
    <source>
        <strain evidence="5">TUCIM 5799</strain>
    </source>
</reference>
<organism evidence="5 6">
    <name type="scientific">Neoarthrinium moseri</name>
    <dbReference type="NCBI Taxonomy" id="1658444"/>
    <lineage>
        <taxon>Eukaryota</taxon>
        <taxon>Fungi</taxon>
        <taxon>Dikarya</taxon>
        <taxon>Ascomycota</taxon>
        <taxon>Pezizomycotina</taxon>
        <taxon>Sordariomycetes</taxon>
        <taxon>Xylariomycetidae</taxon>
        <taxon>Amphisphaeriales</taxon>
        <taxon>Apiosporaceae</taxon>
        <taxon>Neoarthrinium</taxon>
    </lineage>
</organism>
<sequence length="697" mass="77480">MKLVSFPNSLHYIILGYHHIDLDGNEFQIFFTDLEKAYNGNLDTSGAGLLQYPKFALMEKREYDAGQLSTQITWWRTWFANLPPPLPLLSLCRKSHRPAALSFSSHDITLRLEPNLNNQVSQCCQRLEISSFYTYLTVFKIFLFRHKGDEEEEMCIGIADGNRKHPDVLGTIGLFLNLLPLRFDFDPYRTFVESLNDVKNIVNKALDNSDIPFEVLLAELGVPRSSSHTPLFQAFFDFRQGISESRQFLGCDASGETTSAGKNAYDISLDVVDSKGREDLLTLRLNTGIYTADDAKVLAMSYKNLVESFSRNPATRVTWPPLYVQDCDEAWSGLGQGPVMKSGWAGTLVHRIQAMAHRYGSKVALQGLNQNQLTYDQMMGRVKQISCCLSNQGVGNESTCAILPSPGPDWVCSCLAVFCHGAIAVPLEPQVFSDRLLTISKNCHLGFILVDNSVKLEPRIVQDTPVQLINVSRAPRSASVLTFTNRSKSSKIPVIAYTSGSTGIPKGVTITHDIYRNFIEFAPCRWGIKEGEETILQQSACSFDMSLAQMFTSLAYGGTLVIPESYQSVDPEAICQTIVSAGVTVTFATATEYLTWIQVGTANLRRSQWQTAITGGEPLTASLLHAFRSLSMLNLSLTNAYGPAEVTFSCADSIITYTQSCAPDFPLKALYHVSCRLTYTQLSYRQENLSQLRDLNT</sequence>
<dbReference type="GO" id="GO:0031177">
    <property type="term" value="F:phosphopantetheine binding"/>
    <property type="evidence" value="ECO:0007669"/>
    <property type="project" value="TreeGrafter"/>
</dbReference>
<dbReference type="SUPFAM" id="SSF52777">
    <property type="entry name" value="CoA-dependent acyltransferases"/>
    <property type="match status" value="1"/>
</dbReference>
<dbReference type="InterPro" id="IPR000873">
    <property type="entry name" value="AMP-dep_synth/lig_dom"/>
</dbReference>
<dbReference type="GO" id="GO:0003824">
    <property type="term" value="F:catalytic activity"/>
    <property type="evidence" value="ECO:0007669"/>
    <property type="project" value="InterPro"/>
</dbReference>
<comment type="caution">
    <text evidence="5">The sequence shown here is derived from an EMBL/GenBank/DDBJ whole genome shotgun (WGS) entry which is preliminary data.</text>
</comment>
<name>A0A9Q0AJ36_9PEZI</name>
<dbReference type="Gene3D" id="3.40.50.12780">
    <property type="entry name" value="N-terminal domain of ligase-like"/>
    <property type="match status" value="1"/>
</dbReference>
<dbReference type="Gene3D" id="3.30.559.30">
    <property type="entry name" value="Nonribosomal peptide synthetase, condensation domain"/>
    <property type="match status" value="1"/>
</dbReference>
<proteinExistence type="predicted"/>
<evidence type="ECO:0000256" key="2">
    <source>
        <dbReference type="ARBA" id="ARBA00022553"/>
    </source>
</evidence>
<evidence type="ECO:0000256" key="1">
    <source>
        <dbReference type="ARBA" id="ARBA00022450"/>
    </source>
</evidence>
<evidence type="ECO:0008006" key="7">
    <source>
        <dbReference type="Google" id="ProtNLM"/>
    </source>
</evidence>
<dbReference type="Pfam" id="PF00501">
    <property type="entry name" value="AMP-binding"/>
    <property type="match status" value="1"/>
</dbReference>
<dbReference type="EMBL" id="JAFIMR010000062">
    <property type="protein sequence ID" value="KAI1852177.1"/>
    <property type="molecule type" value="Genomic_DNA"/>
</dbReference>
<evidence type="ECO:0000313" key="6">
    <source>
        <dbReference type="Proteomes" id="UP000829685"/>
    </source>
</evidence>
<evidence type="ECO:0000259" key="3">
    <source>
        <dbReference type="Pfam" id="PF00501"/>
    </source>
</evidence>
<protein>
    <recommendedName>
        <fullName evidence="7">AMP-dependent synthetase/ligase domain-containing protein</fullName>
    </recommendedName>
</protein>
<dbReference type="GO" id="GO:0005737">
    <property type="term" value="C:cytoplasm"/>
    <property type="evidence" value="ECO:0007669"/>
    <property type="project" value="TreeGrafter"/>
</dbReference>
<dbReference type="SUPFAM" id="SSF56801">
    <property type="entry name" value="Acetyl-CoA synthetase-like"/>
    <property type="match status" value="1"/>
</dbReference>
<feature type="domain" description="Condensation" evidence="4">
    <location>
        <begin position="4"/>
        <end position="317"/>
    </location>
</feature>
<dbReference type="GO" id="GO:0044550">
    <property type="term" value="P:secondary metabolite biosynthetic process"/>
    <property type="evidence" value="ECO:0007669"/>
    <property type="project" value="TreeGrafter"/>
</dbReference>
<keyword evidence="1" id="KW-0596">Phosphopantetheine</keyword>
<keyword evidence="2" id="KW-0597">Phosphoprotein</keyword>
<dbReference type="PANTHER" id="PTHR45527">
    <property type="entry name" value="NONRIBOSOMAL PEPTIDE SYNTHETASE"/>
    <property type="match status" value="1"/>
</dbReference>